<dbReference type="Gene3D" id="3.40.109.10">
    <property type="entry name" value="NADH Oxidase"/>
    <property type="match status" value="1"/>
</dbReference>
<dbReference type="RefSeq" id="WP_413780921.1">
    <property type="nucleotide sequence ID" value="NZ_JAUOZS010000001.1"/>
</dbReference>
<evidence type="ECO:0000313" key="7">
    <source>
        <dbReference type="EMBL" id="MDT8902441.1"/>
    </source>
</evidence>
<dbReference type="Proteomes" id="UP001254848">
    <property type="component" value="Unassembled WGS sequence"/>
</dbReference>
<evidence type="ECO:0000259" key="6">
    <source>
        <dbReference type="Pfam" id="PF00881"/>
    </source>
</evidence>
<keyword evidence="8" id="KW-1185">Reference proteome</keyword>
<name>A0ABU3P069_9FIRM</name>
<comment type="cofactor">
    <cofactor evidence="1">
        <name>FMN</name>
        <dbReference type="ChEBI" id="CHEBI:58210"/>
    </cofactor>
</comment>
<evidence type="ECO:0000256" key="1">
    <source>
        <dbReference type="ARBA" id="ARBA00001917"/>
    </source>
</evidence>
<dbReference type="SUPFAM" id="SSF55469">
    <property type="entry name" value="FMN-dependent nitroreductase-like"/>
    <property type="match status" value="1"/>
</dbReference>
<dbReference type="EMBL" id="JAUOZS010000001">
    <property type="protein sequence ID" value="MDT8902441.1"/>
    <property type="molecule type" value="Genomic_DNA"/>
</dbReference>
<dbReference type="InterPro" id="IPR000415">
    <property type="entry name" value="Nitroreductase-like"/>
</dbReference>
<sequence>MEAIFTRRSIRRYDDRPVEAGAVDKLLAAAMAAPSAGNEQPWEFIVVTDQATREEITRVHPYSQMLRQAPVAIVVCADTARSRYPVDYWIQDCAAATQNILLAAAAIGLGTCWLGVHPVAERVEGVRRLLAIPDTIVPFAIVAVGHPAEQGGRVDRFDPTRIHHERYGR</sequence>
<evidence type="ECO:0000256" key="2">
    <source>
        <dbReference type="ARBA" id="ARBA00007118"/>
    </source>
</evidence>
<dbReference type="PANTHER" id="PTHR43673:SF2">
    <property type="entry name" value="NITROREDUCTASE"/>
    <property type="match status" value="1"/>
</dbReference>
<accession>A0ABU3P069</accession>
<reference evidence="7 8" key="1">
    <citation type="submission" date="2023-07" db="EMBL/GenBank/DDBJ databases">
        <title>The novel representative of Negativicutes class, Anaeroselena agilis gen. nov. sp. nov.</title>
        <authorList>
            <person name="Prokofeva M.I."/>
            <person name="Elcheninov A.G."/>
            <person name="Klyukina A."/>
            <person name="Kublanov I.V."/>
            <person name="Frolov E.N."/>
            <person name="Podosokorskaya O.A."/>
        </authorList>
    </citation>
    <scope>NUCLEOTIDE SEQUENCE [LARGE SCALE GENOMIC DNA]</scope>
    <source>
        <strain evidence="7 8">4137-cl</strain>
    </source>
</reference>
<keyword evidence="4" id="KW-0288">FMN</keyword>
<dbReference type="InterPro" id="IPR029479">
    <property type="entry name" value="Nitroreductase"/>
</dbReference>
<comment type="caution">
    <text evidence="7">The sequence shown here is derived from an EMBL/GenBank/DDBJ whole genome shotgun (WGS) entry which is preliminary data.</text>
</comment>
<keyword evidence="5" id="KW-0560">Oxidoreductase</keyword>
<gene>
    <name evidence="7" type="ORF">Q4T40_14420</name>
</gene>
<dbReference type="Pfam" id="PF00881">
    <property type="entry name" value="Nitroreductase"/>
    <property type="match status" value="1"/>
</dbReference>
<feature type="domain" description="Nitroreductase" evidence="6">
    <location>
        <begin position="5"/>
        <end position="146"/>
    </location>
</feature>
<evidence type="ECO:0000313" key="8">
    <source>
        <dbReference type="Proteomes" id="UP001254848"/>
    </source>
</evidence>
<comment type="similarity">
    <text evidence="2">Belongs to the nitroreductase family.</text>
</comment>
<evidence type="ECO:0000256" key="5">
    <source>
        <dbReference type="ARBA" id="ARBA00023002"/>
    </source>
</evidence>
<dbReference type="CDD" id="cd02150">
    <property type="entry name" value="nitroreductase"/>
    <property type="match status" value="1"/>
</dbReference>
<dbReference type="PANTHER" id="PTHR43673">
    <property type="entry name" value="NAD(P)H NITROREDUCTASE YDGI-RELATED"/>
    <property type="match status" value="1"/>
</dbReference>
<proteinExistence type="inferred from homology"/>
<evidence type="ECO:0000256" key="3">
    <source>
        <dbReference type="ARBA" id="ARBA00022630"/>
    </source>
</evidence>
<evidence type="ECO:0000256" key="4">
    <source>
        <dbReference type="ARBA" id="ARBA00022643"/>
    </source>
</evidence>
<organism evidence="7 8">
    <name type="scientific">Anaeroselena agilis</name>
    <dbReference type="NCBI Taxonomy" id="3063788"/>
    <lineage>
        <taxon>Bacteria</taxon>
        <taxon>Bacillati</taxon>
        <taxon>Bacillota</taxon>
        <taxon>Negativicutes</taxon>
        <taxon>Acetonemataceae</taxon>
        <taxon>Anaeroselena</taxon>
    </lineage>
</organism>
<protein>
    <submittedName>
        <fullName evidence="7">Nitroreductase family protein</fullName>
    </submittedName>
</protein>
<keyword evidence="3" id="KW-0285">Flavoprotein</keyword>